<protein>
    <submittedName>
        <fullName evidence="1">Uncharacterized protein</fullName>
    </submittedName>
</protein>
<gene>
    <name evidence="1" type="ORF">BAURA63_03176</name>
</gene>
<evidence type="ECO:0000313" key="2">
    <source>
        <dbReference type="Proteomes" id="UP000234327"/>
    </source>
</evidence>
<dbReference type="RefSeq" id="WP_101598661.1">
    <property type="nucleotide sequence ID" value="NZ_FXYZ01000017.1"/>
</dbReference>
<organism evidence="1 2">
    <name type="scientific">Brevibacterium aurantiacum</name>
    <dbReference type="NCBI Taxonomy" id="273384"/>
    <lineage>
        <taxon>Bacteria</taxon>
        <taxon>Bacillati</taxon>
        <taxon>Actinomycetota</taxon>
        <taxon>Actinomycetes</taxon>
        <taxon>Micrococcales</taxon>
        <taxon>Brevibacteriaceae</taxon>
        <taxon>Brevibacterium</taxon>
    </lineage>
</organism>
<evidence type="ECO:0000313" key="1">
    <source>
        <dbReference type="EMBL" id="SMX97209.1"/>
    </source>
</evidence>
<dbReference type="AlphaFoldDB" id="A0A2H1KC26"/>
<name>A0A2H1KC26_BREAU</name>
<reference evidence="1 2" key="1">
    <citation type="submission" date="2017-03" db="EMBL/GenBank/DDBJ databases">
        <authorList>
            <person name="Afonso C.L."/>
            <person name="Miller P.J."/>
            <person name="Scott M.A."/>
            <person name="Spackman E."/>
            <person name="Goraichik I."/>
            <person name="Dimitrov K.M."/>
            <person name="Suarez D.L."/>
            <person name="Swayne D.E."/>
        </authorList>
    </citation>
    <scope>NUCLEOTIDE SEQUENCE [LARGE SCALE GENOMIC DNA]</scope>
    <source>
        <strain evidence="2">6(3)</strain>
    </source>
</reference>
<proteinExistence type="predicted"/>
<accession>A0A2H1KC26</accession>
<dbReference type="EMBL" id="FXYZ01000017">
    <property type="protein sequence ID" value="SMX97209.1"/>
    <property type="molecule type" value="Genomic_DNA"/>
</dbReference>
<dbReference type="Proteomes" id="UP000234327">
    <property type="component" value="Unassembled WGS sequence"/>
</dbReference>
<sequence length="86" mass="9969">MRKIITIERKLLDTDEWEPIEAFSLEDDGSIEGIQGDPVFIKDMKFIDREVEGSVTHESHPNVWLRHLAVEYSGPDRRLTVEEESS</sequence>